<dbReference type="InterPro" id="IPR050485">
    <property type="entry name" value="Proline_metab_enzyme"/>
</dbReference>
<gene>
    <name evidence="24" type="ORF">Lwal_3215</name>
</gene>
<evidence type="ECO:0000256" key="17">
    <source>
        <dbReference type="ARBA" id="ARBA00060911"/>
    </source>
</evidence>
<evidence type="ECO:0000259" key="22">
    <source>
        <dbReference type="Pfam" id="PF14850"/>
    </source>
</evidence>
<comment type="catalytic activity">
    <reaction evidence="14 18">
        <text>L-glutamate 5-semialdehyde + NAD(+) + H2O = L-glutamate + NADH + 2 H(+)</text>
        <dbReference type="Rhea" id="RHEA:30235"/>
        <dbReference type="ChEBI" id="CHEBI:15377"/>
        <dbReference type="ChEBI" id="CHEBI:15378"/>
        <dbReference type="ChEBI" id="CHEBI:29985"/>
        <dbReference type="ChEBI" id="CHEBI:57540"/>
        <dbReference type="ChEBI" id="CHEBI:57945"/>
        <dbReference type="ChEBI" id="CHEBI:58066"/>
        <dbReference type="EC" id="1.2.1.88"/>
    </reaction>
</comment>
<dbReference type="InterPro" id="IPR005933">
    <property type="entry name" value="PutA_C"/>
</dbReference>
<dbReference type="PANTHER" id="PTHR42862">
    <property type="entry name" value="DELTA-1-PYRROLINE-5-CARBOXYLATE DEHYDROGENASE 1, ISOFORM A-RELATED"/>
    <property type="match status" value="1"/>
</dbReference>
<dbReference type="AlphaFoldDB" id="A0A0W1A1L6"/>
<feature type="domain" description="Proline utilization A proline dehydrogenase N-terminal" evidence="23">
    <location>
        <begin position="45"/>
        <end position="90"/>
    </location>
</feature>
<organism evidence="24 25">
    <name type="scientific">Legionella waltersii</name>
    <dbReference type="NCBI Taxonomy" id="66969"/>
    <lineage>
        <taxon>Bacteria</taxon>
        <taxon>Pseudomonadati</taxon>
        <taxon>Pseudomonadota</taxon>
        <taxon>Gammaproteobacteria</taxon>
        <taxon>Legionellales</taxon>
        <taxon>Legionellaceae</taxon>
        <taxon>Legionella</taxon>
    </lineage>
</organism>
<dbReference type="InterPro" id="IPR015590">
    <property type="entry name" value="Aldehyde_DH_dom"/>
</dbReference>
<evidence type="ECO:0000256" key="18">
    <source>
        <dbReference type="PIRNR" id="PIRNR000197"/>
    </source>
</evidence>
<dbReference type="FunFam" id="3.40.309.10:FF:000005">
    <property type="entry name" value="1-pyrroline-5-carboxylate dehydrogenase 1"/>
    <property type="match status" value="1"/>
</dbReference>
<evidence type="ECO:0000259" key="21">
    <source>
        <dbReference type="Pfam" id="PF01619"/>
    </source>
</evidence>
<dbReference type="GO" id="GO:0010133">
    <property type="term" value="P:L-proline catabolic process to L-glutamate"/>
    <property type="evidence" value="ECO:0007669"/>
    <property type="project" value="UniProtKB-UniRule"/>
</dbReference>
<evidence type="ECO:0000256" key="1">
    <source>
        <dbReference type="ARBA" id="ARBA00001974"/>
    </source>
</evidence>
<dbReference type="InterPro" id="IPR025703">
    <property type="entry name" value="Bifunct_PutA"/>
</dbReference>
<comment type="catalytic activity">
    <reaction evidence="15 18">
        <text>L-proline + a quinone = (S)-1-pyrroline-5-carboxylate + a quinol + H(+)</text>
        <dbReference type="Rhea" id="RHEA:23784"/>
        <dbReference type="ChEBI" id="CHEBI:15378"/>
        <dbReference type="ChEBI" id="CHEBI:17388"/>
        <dbReference type="ChEBI" id="CHEBI:24646"/>
        <dbReference type="ChEBI" id="CHEBI:60039"/>
        <dbReference type="ChEBI" id="CHEBI:132124"/>
        <dbReference type="EC" id="1.5.5.2"/>
    </reaction>
</comment>
<dbReference type="InterPro" id="IPR002872">
    <property type="entry name" value="Proline_DH_dom"/>
</dbReference>
<keyword evidence="8 18" id="KW-0805">Transcription regulation</keyword>
<proteinExistence type="inferred from homology"/>
<dbReference type="InterPro" id="IPR041349">
    <property type="entry name" value="PRODH"/>
</dbReference>
<feature type="domain" description="Proline dehydrogenase" evidence="21">
    <location>
        <begin position="221"/>
        <end position="516"/>
    </location>
</feature>
<dbReference type="Pfam" id="PF01619">
    <property type="entry name" value="Pro_dh"/>
    <property type="match status" value="1"/>
</dbReference>
<dbReference type="PATRIC" id="fig|66969.6.peg.3504"/>
<dbReference type="UniPathway" id="UPA00261">
    <property type="reaction ID" value="UER00373"/>
</dbReference>
<evidence type="ECO:0000256" key="10">
    <source>
        <dbReference type="ARBA" id="ARBA00023062"/>
    </source>
</evidence>
<evidence type="ECO:0000256" key="15">
    <source>
        <dbReference type="ARBA" id="ARBA00048779"/>
    </source>
</evidence>
<evidence type="ECO:0000256" key="16">
    <source>
        <dbReference type="ARBA" id="ARBA00060889"/>
    </source>
</evidence>
<evidence type="ECO:0000313" key="25">
    <source>
        <dbReference type="Proteomes" id="UP000054729"/>
    </source>
</evidence>
<evidence type="ECO:0000256" key="12">
    <source>
        <dbReference type="ARBA" id="ARBA00023163"/>
    </source>
</evidence>
<evidence type="ECO:0000256" key="6">
    <source>
        <dbReference type="ARBA" id="ARBA00022827"/>
    </source>
</evidence>
<evidence type="ECO:0000256" key="7">
    <source>
        <dbReference type="ARBA" id="ARBA00023002"/>
    </source>
</evidence>
<evidence type="ECO:0000256" key="5">
    <source>
        <dbReference type="ARBA" id="ARBA00022630"/>
    </source>
</evidence>
<dbReference type="CDD" id="cd07125">
    <property type="entry name" value="ALDH_PutA-P5CDH"/>
    <property type="match status" value="1"/>
</dbReference>
<dbReference type="PIRSF" id="PIRSF000197">
    <property type="entry name" value="Bifunct_PutA"/>
    <property type="match status" value="1"/>
</dbReference>
<dbReference type="Pfam" id="PF14850">
    <property type="entry name" value="Pro_dh-DNA_bdg"/>
    <property type="match status" value="1"/>
</dbReference>
<dbReference type="NCBIfam" id="TIGR01238">
    <property type="entry name" value="D1pyr5carbox3"/>
    <property type="match status" value="1"/>
</dbReference>
<evidence type="ECO:0000259" key="20">
    <source>
        <dbReference type="Pfam" id="PF00171"/>
    </source>
</evidence>
<dbReference type="InterPro" id="IPR016161">
    <property type="entry name" value="Ald_DH/histidinol_DH"/>
</dbReference>
<dbReference type="PROSITE" id="PS00070">
    <property type="entry name" value="ALDEHYDE_DEHYDR_CYS"/>
    <property type="match status" value="1"/>
</dbReference>
<evidence type="ECO:0000256" key="3">
    <source>
        <dbReference type="ARBA" id="ARBA00004786"/>
    </source>
</evidence>
<dbReference type="GO" id="GO:0009898">
    <property type="term" value="C:cytoplasmic side of plasma membrane"/>
    <property type="evidence" value="ECO:0007669"/>
    <property type="project" value="TreeGrafter"/>
</dbReference>
<feature type="domain" description="Aldehyde dehydrogenase" evidence="20">
    <location>
        <begin position="608"/>
        <end position="1058"/>
    </location>
</feature>
<keyword evidence="5 18" id="KW-0285">Flavoprotein</keyword>
<dbReference type="SUPFAM" id="SSF53720">
    <property type="entry name" value="ALDH-like"/>
    <property type="match status" value="1"/>
</dbReference>
<feature type="active site" evidence="19">
    <location>
        <position position="835"/>
    </location>
</feature>
<evidence type="ECO:0000256" key="4">
    <source>
        <dbReference type="ARBA" id="ARBA00022491"/>
    </source>
</evidence>
<evidence type="ECO:0000313" key="24">
    <source>
        <dbReference type="EMBL" id="KTD75174.1"/>
    </source>
</evidence>
<comment type="pathway">
    <text evidence="2 18">Amino-acid degradation; L-proline degradation into L-glutamate; L-glutamate from L-proline: step 1/2.</text>
</comment>
<dbReference type="SUPFAM" id="SSF51730">
    <property type="entry name" value="FAD-linked oxidoreductase"/>
    <property type="match status" value="1"/>
</dbReference>
<accession>A0A0W1A1L6</accession>
<comment type="similarity">
    <text evidence="16 18">In the N-terminal section; belongs to the proline dehydrogenase family.</text>
</comment>
<keyword evidence="6 18" id="KW-0274">FAD</keyword>
<dbReference type="Gene3D" id="3.20.20.220">
    <property type="match status" value="1"/>
</dbReference>
<dbReference type="EC" id="1.2.1.88" evidence="18"/>
<comment type="cofactor">
    <cofactor evidence="1 18">
        <name>FAD</name>
        <dbReference type="ChEBI" id="CHEBI:57692"/>
    </cofactor>
</comment>
<dbReference type="InterPro" id="IPR016162">
    <property type="entry name" value="Ald_DH_N"/>
</dbReference>
<dbReference type="Proteomes" id="UP000054729">
    <property type="component" value="Unassembled WGS sequence"/>
</dbReference>
<dbReference type="Pfam" id="PF18327">
    <property type="entry name" value="PRODH"/>
    <property type="match status" value="1"/>
</dbReference>
<dbReference type="InterPro" id="IPR016163">
    <property type="entry name" value="Ald_DH_C"/>
</dbReference>
<keyword evidence="7 18" id="KW-0560">Oxidoreductase</keyword>
<feature type="domain" description="Proline dehydrogenase PutA" evidence="22">
    <location>
        <begin position="99"/>
        <end position="211"/>
    </location>
</feature>
<dbReference type="InterPro" id="IPR024082">
    <property type="entry name" value="PRODH_PutA_dom_II"/>
</dbReference>
<dbReference type="Gene3D" id="3.40.605.10">
    <property type="entry name" value="Aldehyde Dehydrogenase, Chain A, domain 1"/>
    <property type="match status" value="1"/>
</dbReference>
<name>A0A0W1A1L6_9GAMM</name>
<dbReference type="Gene3D" id="1.20.5.460">
    <property type="entry name" value="Single helix bin"/>
    <property type="match status" value="1"/>
</dbReference>
<dbReference type="FunFam" id="3.20.20.220:FF:000004">
    <property type="entry name" value="Bifunctional protein PutA"/>
    <property type="match status" value="1"/>
</dbReference>
<evidence type="ECO:0000256" key="11">
    <source>
        <dbReference type="ARBA" id="ARBA00023125"/>
    </source>
</evidence>
<evidence type="ECO:0000256" key="14">
    <source>
        <dbReference type="ARBA" id="ARBA00048142"/>
    </source>
</evidence>
<dbReference type="InterPro" id="IPR029041">
    <property type="entry name" value="FAD-linked_oxidoreductase-like"/>
</dbReference>
<comment type="similarity">
    <text evidence="17 18">In the C-terminal section; belongs to the aldehyde dehydrogenase family.</text>
</comment>
<keyword evidence="25" id="KW-1185">Reference proteome</keyword>
<dbReference type="Pfam" id="PF00171">
    <property type="entry name" value="Aldedh"/>
    <property type="match status" value="1"/>
</dbReference>
<keyword evidence="10 18" id="KW-0642">Proline metabolism</keyword>
<dbReference type="EMBL" id="LNZB01000060">
    <property type="protein sequence ID" value="KTD75174.1"/>
    <property type="molecule type" value="Genomic_DNA"/>
</dbReference>
<evidence type="ECO:0000256" key="19">
    <source>
        <dbReference type="PIRSR" id="PIRSR000197-1"/>
    </source>
</evidence>
<dbReference type="GO" id="GO:0004657">
    <property type="term" value="F:proline dehydrogenase activity"/>
    <property type="evidence" value="ECO:0007669"/>
    <property type="project" value="UniProtKB-UniRule"/>
</dbReference>
<dbReference type="STRING" id="66969.Lwal_3215"/>
<dbReference type="InterPro" id="IPR024089">
    <property type="entry name" value="PRODH_PutA_dom_I/II"/>
</dbReference>
<dbReference type="SUPFAM" id="SSF81935">
    <property type="entry name" value="N-terminal domain of bifunctional PutA protein"/>
    <property type="match status" value="1"/>
</dbReference>
<sequence>MNLAHFSFIEYLTRHIMYHKFLREKSLILENIMLEKHSVQVPQGVRAAINKAYRIDELSYITELCEKAALDVQQMKAIKSSATKLVESVRIERKKSTGIDSFLTEYALSSEEGIALMCLAEALLRVPDNPTIDILIKDKLAGADWGSHRGQSESFFVNATTWALMLTGKVLTPEKAENTLTKALLKVVNRSSEAVIRTAVDKAMRIMSKQFVMGRTIHEAISRAKKKESKGYRYSYDMLGEAALTSIDANRYFEAYKDAIIAIGEKSDKSSDVYKRAGISIKLSALHPRYSEFQYERVMEELPAKLLALARLAKEYGIALTVDAEESERLDLSLDVIEKVFNDSSLDGWNGFGLAVQSYQKRAFYVLDWVAALARSKNRRMMVRLIKGAYWDSEIKKTQMQGFQEYPVFTRKVFTDVSFQACAKKILTMTDAIYPQFATHNAYSVAMILSIVGNYRDFEFQCLHGMGTELYEQIVPVECYGIPCRIYAPVGSHEDLLPYLVRRLLENGANSSFVNRIVDDNAPISDLVEDPVSKAKSLFDKMNKNIPLPEHIFLPTRKNSKGIDFTNRQIRCEMQEELSSFETKHWEAYPMVANRKHIQGPPSSVGSPQKPDRIIGEVQQASLDDVELALSQAENAFDLWSKKSVEDRSIVINRYADLLQANMTELLGLLCVEAGKTWHDGVAEVREAIDFCRYYAHIGTHLMGKPLSLSGYTGELNELSLHPRGTILCISPWNFPLAIFTGQIVAGLITGNCVIAKPAEQTPLIAAFAVKLMHQAGIPNTVIQLVPGPGETIGATLVEDKRIKAILFTGSTETANLINRTIATRGGPIIPLIAETGGQNAMIVDSSALLEQVIVDAVNSAFGSAGQRCSALRVLFVQEEVYPRAIQLLKGAMAELVVGDPSWLSTDVGPVIDREALSTLNRHVDKMKKRYEVIYQCPMNDEMETGYFMPPTAFAIDSLSALEKEVFGPVLHVIKFKRKDLDQVIDQINHTGYGLTLGIHSRINETAEYIKDRVHAGNCYVNRNMIGAVVGLQPFGGEGLSGTGPKAGGPYYLLRLCHERTYTVDTTAAGGNASLMSIPEEH</sequence>
<comment type="caution">
    <text evidence="24">The sequence shown here is derived from an EMBL/GenBank/DDBJ whole genome shotgun (WGS) entry which is preliminary data.</text>
</comment>
<dbReference type="InterPro" id="IPR024090">
    <property type="entry name" value="PRODH_PutA_dom_I"/>
</dbReference>
<dbReference type="EC" id="1.5.5.2" evidence="18"/>
<dbReference type="GO" id="GO:0003677">
    <property type="term" value="F:DNA binding"/>
    <property type="evidence" value="ECO:0007669"/>
    <property type="project" value="UniProtKB-KW"/>
</dbReference>
<evidence type="ECO:0000256" key="8">
    <source>
        <dbReference type="ARBA" id="ARBA00023015"/>
    </source>
</evidence>
<comment type="pathway">
    <text evidence="3 18">Amino-acid degradation; L-proline degradation into L-glutamate; L-glutamate from L-proline: step 2/2.</text>
</comment>
<evidence type="ECO:0000259" key="23">
    <source>
        <dbReference type="Pfam" id="PF18327"/>
    </source>
</evidence>
<reference evidence="24 25" key="1">
    <citation type="submission" date="2015-11" db="EMBL/GenBank/DDBJ databases">
        <title>Genomic analysis of 38 Legionella species identifies large and diverse effector repertoires.</title>
        <authorList>
            <person name="Burstein D."/>
            <person name="Amaro F."/>
            <person name="Zusman T."/>
            <person name="Lifshitz Z."/>
            <person name="Cohen O."/>
            <person name="Gilbert J.A."/>
            <person name="Pupko T."/>
            <person name="Shuman H.A."/>
            <person name="Segal G."/>
        </authorList>
    </citation>
    <scope>NUCLEOTIDE SEQUENCE [LARGE SCALE GENOMIC DNA]</scope>
    <source>
        <strain evidence="24 25">ATCC 51914</strain>
    </source>
</reference>
<feature type="active site" evidence="19">
    <location>
        <position position="869"/>
    </location>
</feature>
<evidence type="ECO:0000256" key="2">
    <source>
        <dbReference type="ARBA" id="ARBA00004739"/>
    </source>
</evidence>
<dbReference type="Gene3D" id="3.40.309.10">
    <property type="entry name" value="Aldehyde Dehydrogenase, Chain A, domain 2"/>
    <property type="match status" value="1"/>
</dbReference>
<dbReference type="GO" id="GO:0003842">
    <property type="term" value="F:L-glutamate gamma-semialdehyde dehydrogenase activity"/>
    <property type="evidence" value="ECO:0007669"/>
    <property type="project" value="UniProtKB-UniRule"/>
</dbReference>
<protein>
    <recommendedName>
        <fullName evidence="18">Bifunctional protein PutA</fullName>
    </recommendedName>
    <domain>
        <recommendedName>
            <fullName evidence="18">Proline dehydrogenase</fullName>
            <ecNumber evidence="18">1.5.5.2</ecNumber>
        </recommendedName>
        <alternativeName>
            <fullName evidence="18">Proline oxidase</fullName>
        </alternativeName>
    </domain>
    <domain>
        <recommendedName>
            <fullName evidence="18">Delta-1-pyrroline-5-carboxylate dehydrogenase</fullName>
            <shortName evidence="18">P5C dehydrogenase</shortName>
            <ecNumber evidence="18">1.2.1.88</ecNumber>
        </recommendedName>
        <alternativeName>
            <fullName evidence="18">L-glutamate gamma-semialdehyde dehydrogenase</fullName>
        </alternativeName>
    </domain>
</protein>
<evidence type="ECO:0000256" key="13">
    <source>
        <dbReference type="ARBA" id="ARBA00023268"/>
    </source>
</evidence>
<keyword evidence="13" id="KW-0511">Multifunctional enzyme</keyword>
<dbReference type="PANTHER" id="PTHR42862:SF1">
    <property type="entry name" value="DELTA-1-PYRROLINE-5-CARBOXYLATE DEHYDROGENASE 2, ISOFORM A-RELATED"/>
    <property type="match status" value="1"/>
</dbReference>
<evidence type="ECO:0000256" key="9">
    <source>
        <dbReference type="ARBA" id="ARBA00023027"/>
    </source>
</evidence>
<keyword evidence="12 18" id="KW-0804">Transcription</keyword>
<dbReference type="InterPro" id="IPR016160">
    <property type="entry name" value="Ald_DH_CS_CYS"/>
</dbReference>
<dbReference type="Gene3D" id="1.20.5.550">
    <property type="entry name" value="Single Helix bin"/>
    <property type="match status" value="1"/>
</dbReference>
<dbReference type="GO" id="GO:0003700">
    <property type="term" value="F:DNA-binding transcription factor activity"/>
    <property type="evidence" value="ECO:0007669"/>
    <property type="project" value="InterPro"/>
</dbReference>
<keyword evidence="4 18" id="KW-0678">Repressor</keyword>
<keyword evidence="11 18" id="KW-0238">DNA-binding</keyword>
<keyword evidence="9 18" id="KW-0520">NAD</keyword>
<comment type="function">
    <text evidence="18">Oxidizes proline to glutamate for use as a carbon and nitrogen source.</text>
</comment>
<dbReference type="NCBIfam" id="NF008869">
    <property type="entry name" value="PRK11904.1"/>
    <property type="match status" value="1"/>
</dbReference>